<dbReference type="FunFam" id="1.10.10.10:FF:000001">
    <property type="entry name" value="LysR family transcriptional regulator"/>
    <property type="match status" value="1"/>
</dbReference>
<dbReference type="GO" id="GO:0003677">
    <property type="term" value="F:DNA binding"/>
    <property type="evidence" value="ECO:0007669"/>
    <property type="project" value="UniProtKB-KW"/>
</dbReference>
<evidence type="ECO:0000256" key="2">
    <source>
        <dbReference type="ARBA" id="ARBA00023015"/>
    </source>
</evidence>
<dbReference type="InterPro" id="IPR050950">
    <property type="entry name" value="HTH-type_LysR_regulators"/>
</dbReference>
<keyword evidence="7" id="KW-1185">Reference proteome</keyword>
<dbReference type="PANTHER" id="PTHR30419">
    <property type="entry name" value="HTH-TYPE TRANSCRIPTIONAL REGULATOR YBHD"/>
    <property type="match status" value="1"/>
</dbReference>
<dbReference type="GO" id="GO:0003700">
    <property type="term" value="F:DNA-binding transcription factor activity"/>
    <property type="evidence" value="ECO:0007669"/>
    <property type="project" value="InterPro"/>
</dbReference>
<keyword evidence="4" id="KW-0804">Transcription</keyword>
<feature type="domain" description="HTH lysR-type" evidence="5">
    <location>
        <begin position="1"/>
        <end position="58"/>
    </location>
</feature>
<proteinExistence type="inferred from homology"/>
<dbReference type="Gene3D" id="1.10.10.10">
    <property type="entry name" value="Winged helix-like DNA-binding domain superfamily/Winged helix DNA-binding domain"/>
    <property type="match status" value="1"/>
</dbReference>
<evidence type="ECO:0000259" key="5">
    <source>
        <dbReference type="PROSITE" id="PS50931"/>
    </source>
</evidence>
<dbReference type="CDD" id="cd05466">
    <property type="entry name" value="PBP2_LTTR_substrate"/>
    <property type="match status" value="1"/>
</dbReference>
<dbReference type="Pfam" id="PF00126">
    <property type="entry name" value="HTH_1"/>
    <property type="match status" value="1"/>
</dbReference>
<dbReference type="PRINTS" id="PR00039">
    <property type="entry name" value="HTHLYSR"/>
</dbReference>
<name>A0A1G9Q8L5_9ACTN</name>
<dbReference type="RefSeq" id="WP_093652992.1">
    <property type="nucleotide sequence ID" value="NZ_FNHI01000003.1"/>
</dbReference>
<dbReference type="OrthoDB" id="3181812at2"/>
<evidence type="ECO:0000256" key="1">
    <source>
        <dbReference type="ARBA" id="ARBA00009437"/>
    </source>
</evidence>
<accession>A0A1G9Q8L5</accession>
<evidence type="ECO:0000313" key="7">
    <source>
        <dbReference type="Proteomes" id="UP000199063"/>
    </source>
</evidence>
<evidence type="ECO:0000256" key="4">
    <source>
        <dbReference type="ARBA" id="ARBA00023163"/>
    </source>
</evidence>
<organism evidence="6 7">
    <name type="scientific">Streptomyces wuyuanensis</name>
    <dbReference type="NCBI Taxonomy" id="1196353"/>
    <lineage>
        <taxon>Bacteria</taxon>
        <taxon>Bacillati</taxon>
        <taxon>Actinomycetota</taxon>
        <taxon>Actinomycetes</taxon>
        <taxon>Kitasatosporales</taxon>
        <taxon>Streptomycetaceae</taxon>
        <taxon>Streptomyces</taxon>
    </lineage>
</organism>
<dbReference type="GeneID" id="40828767"/>
<dbReference type="Pfam" id="PF03466">
    <property type="entry name" value="LysR_substrate"/>
    <property type="match status" value="1"/>
</dbReference>
<protein>
    <submittedName>
        <fullName evidence="6">DNA-binding transcriptional regulator, LysR family</fullName>
    </submittedName>
</protein>
<dbReference type="InterPro" id="IPR036388">
    <property type="entry name" value="WH-like_DNA-bd_sf"/>
</dbReference>
<dbReference type="SUPFAM" id="SSF53850">
    <property type="entry name" value="Periplasmic binding protein-like II"/>
    <property type="match status" value="1"/>
</dbReference>
<gene>
    <name evidence="6" type="ORF">SAMN05444921_103330</name>
</gene>
<dbReference type="Proteomes" id="UP000199063">
    <property type="component" value="Unassembled WGS sequence"/>
</dbReference>
<dbReference type="PROSITE" id="PS50931">
    <property type="entry name" value="HTH_LYSR"/>
    <property type="match status" value="1"/>
</dbReference>
<evidence type="ECO:0000313" key="6">
    <source>
        <dbReference type="EMBL" id="SDM06807.1"/>
    </source>
</evidence>
<dbReference type="InterPro" id="IPR005119">
    <property type="entry name" value="LysR_subst-bd"/>
</dbReference>
<keyword evidence="2" id="KW-0805">Transcription regulation</keyword>
<dbReference type="GO" id="GO:0005829">
    <property type="term" value="C:cytosol"/>
    <property type="evidence" value="ECO:0007669"/>
    <property type="project" value="TreeGrafter"/>
</dbReference>
<comment type="similarity">
    <text evidence="1">Belongs to the LysR transcriptional regulatory family.</text>
</comment>
<dbReference type="InterPro" id="IPR036390">
    <property type="entry name" value="WH_DNA-bd_sf"/>
</dbReference>
<sequence>MLLRQLEYLTALARERHFARAAEACHVSQPSLSAGIRTLERELKLMIVRRGRRFEGFTPEGERVVMWARRILAERDALWDDLAAMDGGLTGVLRVGAIPTALTAAQLLTTPFFDRHPKVRISLESLSSRQMVHRLAEFDLDVGLSYVDGEPLGNVRTVPLYRERYLLLTPRDGELAARTRATWEDVARLPLCLLSPQMQNRRILDRNFADAGVRAEASMETDTVSALYAHLATRRWSSVIAHAWLGLFGVPEGMCLVPMERPARNHSVGLVLADRDPGLSLVRALVDVAHRVDLAGELDAVLRRYLAPRTTSDQQVQPR</sequence>
<evidence type="ECO:0000256" key="3">
    <source>
        <dbReference type="ARBA" id="ARBA00023125"/>
    </source>
</evidence>
<reference evidence="7" key="1">
    <citation type="submission" date="2016-10" db="EMBL/GenBank/DDBJ databases">
        <authorList>
            <person name="Varghese N."/>
            <person name="Submissions S."/>
        </authorList>
    </citation>
    <scope>NUCLEOTIDE SEQUENCE [LARGE SCALE GENOMIC DNA]</scope>
    <source>
        <strain evidence="7">CGMCC 4.7042</strain>
    </source>
</reference>
<dbReference type="STRING" id="1196353.SAMN05444921_103330"/>
<dbReference type="SUPFAM" id="SSF46785">
    <property type="entry name" value="Winged helix' DNA-binding domain"/>
    <property type="match status" value="1"/>
</dbReference>
<keyword evidence="3 6" id="KW-0238">DNA-binding</keyword>
<dbReference type="EMBL" id="FNHI01000003">
    <property type="protein sequence ID" value="SDM06807.1"/>
    <property type="molecule type" value="Genomic_DNA"/>
</dbReference>
<dbReference type="AlphaFoldDB" id="A0A1G9Q8L5"/>
<dbReference type="Gene3D" id="3.40.190.290">
    <property type="match status" value="1"/>
</dbReference>
<dbReference type="PANTHER" id="PTHR30419:SF31">
    <property type="entry name" value="BLR3139 PROTEIN"/>
    <property type="match status" value="1"/>
</dbReference>
<dbReference type="InterPro" id="IPR000847">
    <property type="entry name" value="LysR_HTH_N"/>
</dbReference>